<keyword evidence="2" id="KW-0596">Phosphopantetheine</keyword>
<dbReference type="Pfam" id="PF00550">
    <property type="entry name" value="PP-binding"/>
    <property type="match status" value="1"/>
</dbReference>
<dbReference type="Gene3D" id="2.30.38.10">
    <property type="entry name" value="Luciferase, Domain 3"/>
    <property type="match status" value="1"/>
</dbReference>
<dbReference type="SUPFAM" id="SSF47336">
    <property type="entry name" value="ACP-like"/>
    <property type="match status" value="1"/>
</dbReference>
<dbReference type="SUPFAM" id="SSF52777">
    <property type="entry name" value="CoA-dependent acyltransferases"/>
    <property type="match status" value="2"/>
</dbReference>
<dbReference type="InterPro" id="IPR020459">
    <property type="entry name" value="AMP-binding"/>
</dbReference>
<dbReference type="Pfam" id="PF00668">
    <property type="entry name" value="Condensation"/>
    <property type="match status" value="1"/>
</dbReference>
<dbReference type="InterPro" id="IPR001242">
    <property type="entry name" value="Condensation_dom"/>
</dbReference>
<dbReference type="InterPro" id="IPR000873">
    <property type="entry name" value="AMP-dep_synth/lig_dom"/>
</dbReference>
<dbReference type="PANTHER" id="PTHR45527:SF1">
    <property type="entry name" value="FATTY ACID SYNTHASE"/>
    <property type="match status" value="1"/>
</dbReference>
<dbReference type="GO" id="GO:0044550">
    <property type="term" value="P:secondary metabolite biosynthetic process"/>
    <property type="evidence" value="ECO:0007669"/>
    <property type="project" value="TreeGrafter"/>
</dbReference>
<gene>
    <name evidence="5" type="primary">tycC_3</name>
    <name evidence="5" type="ORF">IMCC3317_07480</name>
</gene>
<dbReference type="InterPro" id="IPR025110">
    <property type="entry name" value="AMP-bd_C"/>
</dbReference>
<dbReference type="PROSITE" id="PS50075">
    <property type="entry name" value="CARRIER"/>
    <property type="match status" value="1"/>
</dbReference>
<dbReference type="Gene3D" id="3.30.300.30">
    <property type="match status" value="1"/>
</dbReference>
<dbReference type="PROSITE" id="PS00455">
    <property type="entry name" value="AMP_BINDING"/>
    <property type="match status" value="1"/>
</dbReference>
<evidence type="ECO:0000256" key="1">
    <source>
        <dbReference type="ARBA" id="ARBA00001957"/>
    </source>
</evidence>
<feature type="domain" description="Carrier" evidence="4">
    <location>
        <begin position="1037"/>
        <end position="1112"/>
    </location>
</feature>
<dbReference type="SUPFAM" id="SSF56801">
    <property type="entry name" value="Acetyl-CoA synthetase-like"/>
    <property type="match status" value="1"/>
</dbReference>
<dbReference type="GO" id="GO:0043041">
    <property type="term" value="P:amino acid activation for nonribosomal peptide biosynthetic process"/>
    <property type="evidence" value="ECO:0007669"/>
    <property type="project" value="TreeGrafter"/>
</dbReference>
<proteinExistence type="predicted"/>
<dbReference type="EMBL" id="CP019288">
    <property type="protein sequence ID" value="QHI35402.1"/>
    <property type="molecule type" value="Genomic_DNA"/>
</dbReference>
<reference evidence="5 6" key="1">
    <citation type="journal article" date="2013" name="Int. J. Syst. Evol. Microbiol.">
        <title>Kordia antarctica sp. nov., isolated from Antarctic seawater.</title>
        <authorList>
            <person name="Baek K."/>
            <person name="Choi A."/>
            <person name="Kang I."/>
            <person name="Lee K."/>
            <person name="Cho J.C."/>
        </authorList>
    </citation>
    <scope>NUCLEOTIDE SEQUENCE [LARGE SCALE GENOMIC DNA]</scope>
    <source>
        <strain evidence="5 6">IMCC3317</strain>
    </source>
</reference>
<dbReference type="InterPro" id="IPR045851">
    <property type="entry name" value="AMP-bd_C_sf"/>
</dbReference>
<dbReference type="FunFam" id="3.40.50.980:FF:000001">
    <property type="entry name" value="Non-ribosomal peptide synthetase"/>
    <property type="match status" value="1"/>
</dbReference>
<dbReference type="Pfam" id="PF18563">
    <property type="entry name" value="TubC_N"/>
    <property type="match status" value="1"/>
</dbReference>
<dbReference type="PRINTS" id="PR00154">
    <property type="entry name" value="AMPBINDING"/>
</dbReference>
<dbReference type="Gene3D" id="3.30.559.30">
    <property type="entry name" value="Nonribosomal peptide synthetase, condensation domain"/>
    <property type="match status" value="1"/>
</dbReference>
<dbReference type="Proteomes" id="UP000464657">
    <property type="component" value="Chromosome"/>
</dbReference>
<dbReference type="Pfam" id="PF00501">
    <property type="entry name" value="AMP-binding"/>
    <property type="match status" value="1"/>
</dbReference>
<dbReference type="FunFam" id="1.10.1200.10:FF:000005">
    <property type="entry name" value="Nonribosomal peptide synthetase 1"/>
    <property type="match status" value="1"/>
</dbReference>
<dbReference type="InterPro" id="IPR044894">
    <property type="entry name" value="TubC_N_sf"/>
</dbReference>
<keyword evidence="3" id="KW-0597">Phosphoprotein</keyword>
<organism evidence="5 6">
    <name type="scientific">Kordia antarctica</name>
    <dbReference type="NCBI Taxonomy" id="1218801"/>
    <lineage>
        <taxon>Bacteria</taxon>
        <taxon>Pseudomonadati</taxon>
        <taxon>Bacteroidota</taxon>
        <taxon>Flavobacteriia</taxon>
        <taxon>Flavobacteriales</taxon>
        <taxon>Flavobacteriaceae</taxon>
        <taxon>Kordia</taxon>
    </lineage>
</organism>
<dbReference type="InterPro" id="IPR009081">
    <property type="entry name" value="PP-bd_ACP"/>
</dbReference>
<dbReference type="GO" id="GO:0031177">
    <property type="term" value="F:phosphopantetheine binding"/>
    <property type="evidence" value="ECO:0007669"/>
    <property type="project" value="TreeGrafter"/>
</dbReference>
<dbReference type="InterPro" id="IPR010071">
    <property type="entry name" value="AA_adenyl_dom"/>
</dbReference>
<dbReference type="KEGG" id="kan:IMCC3317_07480"/>
<evidence type="ECO:0000256" key="2">
    <source>
        <dbReference type="ARBA" id="ARBA00022450"/>
    </source>
</evidence>
<dbReference type="CDD" id="cd19531">
    <property type="entry name" value="LCL_NRPS-like"/>
    <property type="match status" value="1"/>
</dbReference>
<dbReference type="Gene3D" id="3.40.50.980">
    <property type="match status" value="2"/>
</dbReference>
<dbReference type="Gene3D" id="1.10.10.1830">
    <property type="entry name" value="Non-ribosomal peptide synthase, adenylation domain"/>
    <property type="match status" value="1"/>
</dbReference>
<evidence type="ECO:0000259" key="4">
    <source>
        <dbReference type="PROSITE" id="PS50075"/>
    </source>
</evidence>
<dbReference type="CDD" id="cd05930">
    <property type="entry name" value="A_NRPS"/>
    <property type="match status" value="1"/>
</dbReference>
<accession>A0A7L4ZFE9</accession>
<dbReference type="FunFam" id="3.40.50.12780:FF:000012">
    <property type="entry name" value="Non-ribosomal peptide synthetase"/>
    <property type="match status" value="1"/>
</dbReference>
<dbReference type="Pfam" id="PF13193">
    <property type="entry name" value="AMP-binding_C"/>
    <property type="match status" value="1"/>
</dbReference>
<dbReference type="GO" id="GO:0005829">
    <property type="term" value="C:cytosol"/>
    <property type="evidence" value="ECO:0007669"/>
    <property type="project" value="TreeGrafter"/>
</dbReference>
<dbReference type="OrthoDB" id="605930at2"/>
<dbReference type="FunFam" id="2.30.38.10:FF:000001">
    <property type="entry name" value="Non-ribosomal peptide synthetase PvdI"/>
    <property type="match status" value="1"/>
</dbReference>
<dbReference type="GO" id="GO:0003824">
    <property type="term" value="F:catalytic activity"/>
    <property type="evidence" value="ECO:0007669"/>
    <property type="project" value="InterPro"/>
</dbReference>
<comment type="cofactor">
    <cofactor evidence="1">
        <name>pantetheine 4'-phosphate</name>
        <dbReference type="ChEBI" id="CHEBI:47942"/>
    </cofactor>
</comment>
<dbReference type="RefSeq" id="WP_160128145.1">
    <property type="nucleotide sequence ID" value="NZ_CP019288.1"/>
</dbReference>
<dbReference type="Gene3D" id="3.30.559.10">
    <property type="entry name" value="Chloramphenicol acetyltransferase-like domain"/>
    <property type="match status" value="1"/>
</dbReference>
<keyword evidence="6" id="KW-1185">Reference proteome</keyword>
<dbReference type="InterPro" id="IPR020845">
    <property type="entry name" value="AMP-binding_CS"/>
</dbReference>
<name>A0A7L4ZFE9_9FLAO</name>
<dbReference type="AlphaFoldDB" id="A0A7L4ZFE9"/>
<dbReference type="InterPro" id="IPR041464">
    <property type="entry name" value="TubC_N"/>
</dbReference>
<dbReference type="InterPro" id="IPR036736">
    <property type="entry name" value="ACP-like_sf"/>
</dbReference>
<dbReference type="Gene3D" id="1.10.1200.10">
    <property type="entry name" value="ACP-like"/>
    <property type="match status" value="1"/>
</dbReference>
<protein>
    <submittedName>
        <fullName evidence="5">Tyrocidine synthase 3</fullName>
    </submittedName>
</protein>
<dbReference type="PANTHER" id="PTHR45527">
    <property type="entry name" value="NONRIBOSOMAL PEPTIDE SYNTHETASE"/>
    <property type="match status" value="1"/>
</dbReference>
<dbReference type="InterPro" id="IPR023213">
    <property type="entry name" value="CAT-like_dom_sf"/>
</dbReference>
<evidence type="ECO:0000256" key="3">
    <source>
        <dbReference type="ARBA" id="ARBA00022553"/>
    </source>
</evidence>
<sequence>MNNLLKQLSEKEILLEEVNGELKLFSKTGIVDPETLALIRENKENIIAELRKGNAAVSKEIPLVPKQQSYPLSSAQNSLWITSQFEGASVAYNVSYQLPIQQPLDVASFKKAMHAVIERHEILKTVFKKNEEGEVRQWILDEDALDFVIQYKDYRDVADNAVAVKKFIEEDSGKEFDLEKGPLFNVCLLQLADSAYVFYYNMHHIISDGWSLEVLGRDAMSFYEAFAKNETPTLSPLRIQYKDFASWQTNQVDTDSYNKHKEFWLNQLSGELPFLDLPGKNITSTQKTYNGRLLETVVAKKETLALKHFVAQNGGSLFMAVLAALKVLLYRYTDQKDIIIGTPISGRDNEDLSDQIGFYLNTLALRDTINPTENFISFYNRLQNNMLKAYDHQDYPFYSIVSNLKMKYDQSRSAVFDVSITFHNLSEDMYDSNAEETSQKDETIDYGFEYVKHDIEFHFQPLEDTINFNVVYNTDRYDKELMVDFMQHYKQLLTSLFKNVEKPLSQVSYISEKETHELLHDFNSKKNAASEETLVSLFAKQVNLTPNVPAVFFNEVSLTYKELDEVSNQLAHCFIKEHAIKPHDLIAVKLDRSEKFIITILAILKVGAAYIPIDTNYPQERKEYILNDANVKLLVTDSNYIFDLEYYEGNLFAIDIDFEAAEYDETQPTVDVKTADLAYIIYTSGSTGMPKGVMIQHKGIVNTMLAQIDLFIINPEENKHSLQFASYAFDASVSEIFITLLSGSTLYMVDENTRKTPALLEQYIIDNKIDVATIPPSYLKLLNVESLKNMNVLVTAGEAAVYNKVMEYLEFGGIYYNAFGPTETSICSCVFKMTKETAISGTQIPIGMPIANVQMYVLDAHNNLQPKGVVGELCISGAGLAKGYLNSETLTEEKFIAHPFNKGERLYKTGDMGRMLQDGAIEFVGRVDDQVKIRGHRIELGEVAYQLESKEDIEEVALLVKDNETGDKELVAYIVSEKEQNASEIRQFLSDRLPDYMLPNAYIQVAKIPLNTSGKVAHDTLLSMQGKNIDSGTEYVAPRNETEQKIHDIWSSILNIEKISVIDDFFVLGGQSILGIKLISRIHKELGILIELKDIFSERTIASIAEYVETSQQLDAQENIEETENKLIF</sequence>
<evidence type="ECO:0000313" key="5">
    <source>
        <dbReference type="EMBL" id="QHI35402.1"/>
    </source>
</evidence>
<evidence type="ECO:0000313" key="6">
    <source>
        <dbReference type="Proteomes" id="UP000464657"/>
    </source>
</evidence>
<dbReference type="NCBIfam" id="TIGR01733">
    <property type="entry name" value="AA-adenyl-dom"/>
    <property type="match status" value="1"/>
</dbReference>